<proteinExistence type="inferred from homology"/>
<evidence type="ECO:0000313" key="4">
    <source>
        <dbReference type="EMBL" id="TQV91883.1"/>
    </source>
</evidence>
<dbReference type="Pfam" id="PF00561">
    <property type="entry name" value="Abhydrolase_1"/>
    <property type="match status" value="1"/>
</dbReference>
<evidence type="ECO:0000313" key="5">
    <source>
        <dbReference type="Proteomes" id="UP000315783"/>
    </source>
</evidence>
<reference evidence="4 5" key="1">
    <citation type="journal article" date="2019" name="Appl. Microbiol. Biotechnol.">
        <title>Genome sequence of Isaria javanica and comparative genome analysis insights into family S53 peptidase evolution in fungal entomopathogens.</title>
        <authorList>
            <person name="Lin R."/>
            <person name="Zhang X."/>
            <person name="Xin B."/>
            <person name="Zou M."/>
            <person name="Gao Y."/>
            <person name="Qin F."/>
            <person name="Hu Q."/>
            <person name="Xie B."/>
            <person name="Cheng X."/>
        </authorList>
    </citation>
    <scope>NUCLEOTIDE SEQUENCE [LARGE SCALE GENOMIC DNA]</scope>
    <source>
        <strain evidence="4 5">IJ1G</strain>
    </source>
</reference>
<dbReference type="OrthoDB" id="408373at2759"/>
<dbReference type="EMBL" id="SPUK01000017">
    <property type="protein sequence ID" value="TQV91883.1"/>
    <property type="molecule type" value="Genomic_DNA"/>
</dbReference>
<name>A0A545VQ13_9HYPO</name>
<dbReference type="AlphaFoldDB" id="A0A545VQ13"/>
<dbReference type="PANTHER" id="PTHR43329">
    <property type="entry name" value="EPOXIDE HYDROLASE"/>
    <property type="match status" value="1"/>
</dbReference>
<accession>A0A545VQ13</accession>
<comment type="caution">
    <text evidence="4">The sequence shown here is derived from an EMBL/GenBank/DDBJ whole genome shotgun (WGS) entry which is preliminary data.</text>
</comment>
<comment type="similarity">
    <text evidence="2">Belongs to the AB hydrolase superfamily. Epoxide hydrolase family.</text>
</comment>
<dbReference type="STRING" id="43265.A0A545VQ13"/>
<dbReference type="InterPro" id="IPR000073">
    <property type="entry name" value="AB_hydrolase_1"/>
</dbReference>
<gene>
    <name evidence="4" type="ORF">IF1G_09468</name>
</gene>
<sequence length="300" mass="34035">MFEGFEPFIITTETDPTVQIFGRVSRNASSALPPILMLHGFPQSHHIWHKVTKQLVHRYSIILVDLRGYGSSSKPGEIRHYAKSAMAQDCVTVMDSLGFTGRFFICGHDRGARVAHKLCVDFPSRVQSVLLLDICPTLTMYTSTDQHFAAAYFHWFFLIQPEPLPEAMISGCARTFGEFCFGIEDDKDREAFDRNCLEYYLRMLECPETVHAMCQDYRASATVDLDEARYDISRGNLICCPLRVLWAGKGVMEQCFDPLEEWRAVTDDCAVVDGHRLDADHFIPETAPNVVVSNILDFFA</sequence>
<evidence type="ECO:0000259" key="3">
    <source>
        <dbReference type="Pfam" id="PF00561"/>
    </source>
</evidence>
<dbReference type="PRINTS" id="PR00111">
    <property type="entry name" value="ABHYDROLASE"/>
</dbReference>
<dbReference type="InterPro" id="IPR000639">
    <property type="entry name" value="Epox_hydrolase-like"/>
</dbReference>
<keyword evidence="1 4" id="KW-0378">Hydrolase</keyword>
<dbReference type="Gene3D" id="3.40.50.1820">
    <property type="entry name" value="alpha/beta hydrolase"/>
    <property type="match status" value="1"/>
</dbReference>
<keyword evidence="5" id="KW-1185">Reference proteome</keyword>
<dbReference type="Proteomes" id="UP000315783">
    <property type="component" value="Unassembled WGS sequence"/>
</dbReference>
<organism evidence="4 5">
    <name type="scientific">Cordyceps javanica</name>
    <dbReference type="NCBI Taxonomy" id="43265"/>
    <lineage>
        <taxon>Eukaryota</taxon>
        <taxon>Fungi</taxon>
        <taxon>Dikarya</taxon>
        <taxon>Ascomycota</taxon>
        <taxon>Pezizomycotina</taxon>
        <taxon>Sordariomycetes</taxon>
        <taxon>Hypocreomycetidae</taxon>
        <taxon>Hypocreales</taxon>
        <taxon>Cordycipitaceae</taxon>
        <taxon>Cordyceps</taxon>
    </lineage>
</organism>
<dbReference type="InterPro" id="IPR029058">
    <property type="entry name" value="AB_hydrolase_fold"/>
</dbReference>
<dbReference type="GO" id="GO:0016787">
    <property type="term" value="F:hydrolase activity"/>
    <property type="evidence" value="ECO:0007669"/>
    <property type="project" value="UniProtKB-KW"/>
</dbReference>
<feature type="domain" description="AB hydrolase-1" evidence="3">
    <location>
        <begin position="33"/>
        <end position="157"/>
    </location>
</feature>
<evidence type="ECO:0000256" key="1">
    <source>
        <dbReference type="ARBA" id="ARBA00022801"/>
    </source>
</evidence>
<dbReference type="PRINTS" id="PR00412">
    <property type="entry name" value="EPOXHYDRLASE"/>
</dbReference>
<dbReference type="SUPFAM" id="SSF53474">
    <property type="entry name" value="alpha/beta-Hydrolases"/>
    <property type="match status" value="1"/>
</dbReference>
<protein>
    <submittedName>
        <fullName evidence="4">Hydrolase</fullName>
    </submittedName>
</protein>
<evidence type="ECO:0000256" key="2">
    <source>
        <dbReference type="ARBA" id="ARBA00038334"/>
    </source>
</evidence>